<dbReference type="PROSITE" id="PS51125">
    <property type="entry name" value="NHL"/>
    <property type="match status" value="4"/>
</dbReference>
<feature type="region of interest" description="Disordered" evidence="8">
    <location>
        <begin position="1"/>
        <end position="35"/>
    </location>
</feature>
<keyword evidence="4 6" id="KW-0863">Zinc-finger</keyword>
<protein>
    <submittedName>
        <fullName evidence="11">Uncharacterized protein</fullName>
    </submittedName>
</protein>
<evidence type="ECO:0000256" key="6">
    <source>
        <dbReference type="PROSITE-ProRule" id="PRU00024"/>
    </source>
</evidence>
<dbReference type="InterPro" id="IPR000315">
    <property type="entry name" value="Znf_B-box"/>
</dbReference>
<dbReference type="InterPro" id="IPR050952">
    <property type="entry name" value="TRIM-NHL_E3_ligases"/>
</dbReference>
<dbReference type="InterPro" id="IPR027370">
    <property type="entry name" value="Znf-RING_euk"/>
</dbReference>
<dbReference type="PROSITE" id="PS50119">
    <property type="entry name" value="ZF_BBOX"/>
    <property type="match status" value="2"/>
</dbReference>
<dbReference type="InterPro" id="IPR001258">
    <property type="entry name" value="NHL_repeat"/>
</dbReference>
<dbReference type="InterPro" id="IPR017907">
    <property type="entry name" value="Znf_RING_CS"/>
</dbReference>
<evidence type="ECO:0000256" key="7">
    <source>
        <dbReference type="PROSITE-ProRule" id="PRU00504"/>
    </source>
</evidence>
<dbReference type="SUPFAM" id="SSF101898">
    <property type="entry name" value="NHL repeat"/>
    <property type="match status" value="1"/>
</dbReference>
<evidence type="ECO:0000256" key="8">
    <source>
        <dbReference type="SAM" id="MobiDB-lite"/>
    </source>
</evidence>
<dbReference type="EMBL" id="JAODUO010000606">
    <property type="protein sequence ID" value="KAK2177330.1"/>
    <property type="molecule type" value="Genomic_DNA"/>
</dbReference>
<feature type="repeat" description="NHL" evidence="7">
    <location>
        <begin position="475"/>
        <end position="515"/>
    </location>
</feature>
<keyword evidence="2" id="KW-0479">Metal-binding</keyword>
<evidence type="ECO:0000256" key="3">
    <source>
        <dbReference type="ARBA" id="ARBA00022737"/>
    </source>
</evidence>
<feature type="domain" description="RING-type" evidence="9">
    <location>
        <begin position="44"/>
        <end position="92"/>
    </location>
</feature>
<dbReference type="GO" id="GO:0008270">
    <property type="term" value="F:zinc ion binding"/>
    <property type="evidence" value="ECO:0007669"/>
    <property type="project" value="UniProtKB-KW"/>
</dbReference>
<dbReference type="Proteomes" id="UP001209878">
    <property type="component" value="Unassembled WGS sequence"/>
</dbReference>
<dbReference type="SMART" id="SM00336">
    <property type="entry name" value="BBOX"/>
    <property type="match status" value="2"/>
</dbReference>
<dbReference type="Gene3D" id="2.120.10.30">
    <property type="entry name" value="TolB, C-terminal domain"/>
    <property type="match status" value="1"/>
</dbReference>
<dbReference type="Pfam" id="PF13445">
    <property type="entry name" value="zf-RING_UBOX"/>
    <property type="match status" value="1"/>
</dbReference>
<dbReference type="GO" id="GO:0043161">
    <property type="term" value="P:proteasome-mediated ubiquitin-dependent protein catabolic process"/>
    <property type="evidence" value="ECO:0007669"/>
    <property type="project" value="TreeGrafter"/>
</dbReference>
<organism evidence="11 12">
    <name type="scientific">Ridgeia piscesae</name>
    <name type="common">Tubeworm</name>
    <dbReference type="NCBI Taxonomy" id="27915"/>
    <lineage>
        <taxon>Eukaryota</taxon>
        <taxon>Metazoa</taxon>
        <taxon>Spiralia</taxon>
        <taxon>Lophotrochozoa</taxon>
        <taxon>Annelida</taxon>
        <taxon>Polychaeta</taxon>
        <taxon>Sedentaria</taxon>
        <taxon>Canalipalpata</taxon>
        <taxon>Sabellida</taxon>
        <taxon>Siboglinidae</taxon>
        <taxon>Ridgeia</taxon>
    </lineage>
</organism>
<dbReference type="SUPFAM" id="SSF57845">
    <property type="entry name" value="B-box zinc-binding domain"/>
    <property type="match status" value="1"/>
</dbReference>
<dbReference type="CDD" id="cd19757">
    <property type="entry name" value="Bbox1"/>
    <property type="match status" value="1"/>
</dbReference>
<keyword evidence="12" id="KW-1185">Reference proteome</keyword>
<dbReference type="AlphaFoldDB" id="A0AAD9KUV2"/>
<evidence type="ECO:0000259" key="9">
    <source>
        <dbReference type="PROSITE" id="PS50089"/>
    </source>
</evidence>
<gene>
    <name evidence="11" type="ORF">NP493_607g01010</name>
</gene>
<accession>A0AAD9KUV2</accession>
<dbReference type="Gene3D" id="3.30.160.60">
    <property type="entry name" value="Classic Zinc Finger"/>
    <property type="match status" value="1"/>
</dbReference>
<evidence type="ECO:0000256" key="1">
    <source>
        <dbReference type="ARBA" id="ARBA00022553"/>
    </source>
</evidence>
<feature type="domain" description="B box-type" evidence="10">
    <location>
        <begin position="125"/>
        <end position="175"/>
    </location>
</feature>
<dbReference type="Pfam" id="PF01436">
    <property type="entry name" value="NHL"/>
    <property type="match status" value="2"/>
</dbReference>
<dbReference type="PANTHER" id="PTHR24104">
    <property type="entry name" value="E3 UBIQUITIN-PROTEIN LIGASE NHLRC1-RELATED"/>
    <property type="match status" value="1"/>
</dbReference>
<dbReference type="Gene3D" id="3.30.40.10">
    <property type="entry name" value="Zinc/RING finger domain, C3HC4 (zinc finger)"/>
    <property type="match status" value="1"/>
</dbReference>
<keyword evidence="3" id="KW-0677">Repeat</keyword>
<dbReference type="SMART" id="SM00184">
    <property type="entry name" value="RING"/>
    <property type="match status" value="1"/>
</dbReference>
<dbReference type="PROSITE" id="PS50089">
    <property type="entry name" value="ZF_RING_2"/>
    <property type="match status" value="1"/>
</dbReference>
<dbReference type="Gene3D" id="2.40.10.500">
    <property type="match status" value="1"/>
</dbReference>
<feature type="repeat" description="NHL" evidence="7">
    <location>
        <begin position="433"/>
        <end position="474"/>
    </location>
</feature>
<dbReference type="CDD" id="cd05819">
    <property type="entry name" value="NHL"/>
    <property type="match status" value="1"/>
</dbReference>
<name>A0AAD9KUV2_RIDPI</name>
<proteinExistence type="predicted"/>
<evidence type="ECO:0000256" key="4">
    <source>
        <dbReference type="ARBA" id="ARBA00022771"/>
    </source>
</evidence>
<dbReference type="InterPro" id="IPR013083">
    <property type="entry name" value="Znf_RING/FYVE/PHD"/>
</dbReference>
<evidence type="ECO:0000313" key="12">
    <source>
        <dbReference type="Proteomes" id="UP001209878"/>
    </source>
</evidence>
<feature type="repeat" description="NHL" evidence="7">
    <location>
        <begin position="563"/>
        <end position="606"/>
    </location>
</feature>
<dbReference type="PANTHER" id="PTHR24104:SF25">
    <property type="entry name" value="PROTEIN LIN-41"/>
    <property type="match status" value="1"/>
</dbReference>
<dbReference type="SUPFAM" id="SSF57850">
    <property type="entry name" value="RING/U-box"/>
    <property type="match status" value="1"/>
</dbReference>
<comment type="caution">
    <text evidence="11">The sequence shown here is derived from an EMBL/GenBank/DDBJ whole genome shotgun (WGS) entry which is preliminary data.</text>
</comment>
<feature type="repeat" description="NHL" evidence="7">
    <location>
        <begin position="610"/>
        <end position="653"/>
    </location>
</feature>
<feature type="domain" description="B box-type" evidence="10">
    <location>
        <begin position="180"/>
        <end position="221"/>
    </location>
</feature>
<evidence type="ECO:0000259" key="10">
    <source>
        <dbReference type="PROSITE" id="PS50119"/>
    </source>
</evidence>
<evidence type="ECO:0000256" key="2">
    <source>
        <dbReference type="ARBA" id="ARBA00022723"/>
    </source>
</evidence>
<dbReference type="PROSITE" id="PS00518">
    <property type="entry name" value="ZF_RING_1"/>
    <property type="match status" value="1"/>
</dbReference>
<dbReference type="GO" id="GO:0000209">
    <property type="term" value="P:protein polyubiquitination"/>
    <property type="evidence" value="ECO:0007669"/>
    <property type="project" value="TreeGrafter"/>
</dbReference>
<sequence length="695" mass="77056">MAAKYPEDMEYGANGEAGGSGGASPTCPQTPPKSPQPEEEAMNCSICCEPFVNPKVLPCHHTFCTACLEKYFHSYQQDGTQPPGTFPCPVCRSVISVDAENGLDALTEGAPSEQIQELVAKISVHKKVNCDVCKYRQQEIRAQDHCSICGINYCEHCSADHSDHSLFHTHTVIPVIQMDNTALKCDFHQAEHVKYFCSTCLAPLCTVCAVAEHRTHSMMDLQTALSSKKTAIQAKIESMSDMVRQQEEMLARLEDIHSVREAAVKKTRLEIERHATNLIAQLHTRKQILLDEVDKTHTAAVKQVNLEKEHCMFQLANMKSLWKFGAKLLEPSQSLQLLAMHDDVTKMVDGIVTSAPPKLPVECMSMQMFVPKETLALGELQQCQLSSALLNKVGQVAANTPNGIGGLQAPAVTSRYHHAPMNLKWHNPRLYWKVGKVGDKRGEINEAYDVAMTANGTVVIAEWLNQRLQIFDSTGATKDVVGQNLVQPWGVAITREGNLATTDERDRTVKIFSPKGRCLTSWKKTMFGWPRGIAINRAGQYIVTDTQHGRHTVSIHMSDGQCIRQFGSQGSGNQQFHWPRYVTVDHHDRIIVSDSSNHCIKVFDPTGQFLFKFGSCGGASGQMRHPRGVCVDPNGNILLADQDNDRVTLYSPEGRVIRQVLSLQRPWGICVSEGGLLAVTHKPALNVFRVFDPMP</sequence>
<evidence type="ECO:0000256" key="5">
    <source>
        <dbReference type="ARBA" id="ARBA00022833"/>
    </source>
</evidence>
<dbReference type="InterPro" id="IPR001841">
    <property type="entry name" value="Znf_RING"/>
</dbReference>
<dbReference type="GO" id="GO:0061630">
    <property type="term" value="F:ubiquitin protein ligase activity"/>
    <property type="evidence" value="ECO:0007669"/>
    <property type="project" value="TreeGrafter"/>
</dbReference>
<keyword evidence="1" id="KW-0597">Phosphoprotein</keyword>
<dbReference type="Pfam" id="PF00643">
    <property type="entry name" value="zf-B_box"/>
    <property type="match status" value="1"/>
</dbReference>
<evidence type="ECO:0000313" key="11">
    <source>
        <dbReference type="EMBL" id="KAK2177330.1"/>
    </source>
</evidence>
<dbReference type="InterPro" id="IPR011042">
    <property type="entry name" value="6-blade_b-propeller_TolB-like"/>
</dbReference>
<keyword evidence="5" id="KW-0862">Zinc</keyword>
<reference evidence="11" key="1">
    <citation type="journal article" date="2023" name="Mol. Biol. Evol.">
        <title>Third-Generation Sequencing Reveals the Adaptive Role of the Epigenome in Three Deep-Sea Polychaetes.</title>
        <authorList>
            <person name="Perez M."/>
            <person name="Aroh O."/>
            <person name="Sun Y."/>
            <person name="Lan Y."/>
            <person name="Juniper S.K."/>
            <person name="Young C.R."/>
            <person name="Angers B."/>
            <person name="Qian P.Y."/>
        </authorList>
    </citation>
    <scope>NUCLEOTIDE SEQUENCE</scope>
    <source>
        <strain evidence="11">R07B-5</strain>
    </source>
</reference>